<dbReference type="Proteomes" id="UP000694892">
    <property type="component" value="Chromosome 9_10L"/>
</dbReference>
<dbReference type="AlphaFoldDB" id="A0A974BYM2"/>
<name>A0A974BYM2_XENLA</name>
<sequence>MSAQEAELQALITSCTLVEGQRANILSDSSLMTPVSTRTRLYHGDASILSSSLLRTIIGTIPLQMPLFKPSFLNGTVTWMKRLMFTKRNISKYMAWNLLGVG</sequence>
<organism evidence="1 2">
    <name type="scientific">Xenopus laevis</name>
    <name type="common">African clawed frog</name>
    <dbReference type="NCBI Taxonomy" id="8355"/>
    <lineage>
        <taxon>Eukaryota</taxon>
        <taxon>Metazoa</taxon>
        <taxon>Chordata</taxon>
        <taxon>Craniata</taxon>
        <taxon>Vertebrata</taxon>
        <taxon>Euteleostomi</taxon>
        <taxon>Amphibia</taxon>
        <taxon>Batrachia</taxon>
        <taxon>Anura</taxon>
        <taxon>Pipoidea</taxon>
        <taxon>Pipidae</taxon>
        <taxon>Xenopodinae</taxon>
        <taxon>Xenopus</taxon>
        <taxon>Xenopus</taxon>
    </lineage>
</organism>
<proteinExistence type="predicted"/>
<dbReference type="EMBL" id="CM004482">
    <property type="protein sequence ID" value="OCT63234.1"/>
    <property type="molecule type" value="Genomic_DNA"/>
</dbReference>
<reference evidence="2" key="1">
    <citation type="journal article" date="2016" name="Nature">
        <title>Genome evolution in the allotetraploid frog Xenopus laevis.</title>
        <authorList>
            <person name="Session A.M."/>
            <person name="Uno Y."/>
            <person name="Kwon T."/>
            <person name="Chapman J.A."/>
            <person name="Toyoda A."/>
            <person name="Takahashi S."/>
            <person name="Fukui A."/>
            <person name="Hikosaka A."/>
            <person name="Suzuki A."/>
            <person name="Kondo M."/>
            <person name="van Heeringen S.J."/>
            <person name="Quigley I."/>
            <person name="Heinz S."/>
            <person name="Ogino H."/>
            <person name="Ochi H."/>
            <person name="Hellsten U."/>
            <person name="Lyons J.B."/>
            <person name="Simakov O."/>
            <person name="Putnam N."/>
            <person name="Stites J."/>
            <person name="Kuroki Y."/>
            <person name="Tanaka T."/>
            <person name="Michiue T."/>
            <person name="Watanabe M."/>
            <person name="Bogdanovic O."/>
            <person name="Lister R."/>
            <person name="Georgiou G."/>
            <person name="Paranjpe S.S."/>
            <person name="van Kruijsbergen I."/>
            <person name="Shu S."/>
            <person name="Carlson J."/>
            <person name="Kinoshita T."/>
            <person name="Ohta Y."/>
            <person name="Mawaribuchi S."/>
            <person name="Jenkins J."/>
            <person name="Grimwood J."/>
            <person name="Schmutz J."/>
            <person name="Mitros T."/>
            <person name="Mozaffari S.V."/>
            <person name="Suzuki Y."/>
            <person name="Haramoto Y."/>
            <person name="Yamamoto T.S."/>
            <person name="Takagi C."/>
            <person name="Heald R."/>
            <person name="Miller K."/>
            <person name="Haudenschild C."/>
            <person name="Kitzman J."/>
            <person name="Nakayama T."/>
            <person name="Izutsu Y."/>
            <person name="Robert J."/>
            <person name="Fortriede J."/>
            <person name="Burns K."/>
            <person name="Lotay V."/>
            <person name="Karimi K."/>
            <person name="Yasuoka Y."/>
            <person name="Dichmann D.S."/>
            <person name="Flajnik M.F."/>
            <person name="Houston D.W."/>
            <person name="Shendure J."/>
            <person name="DuPasquier L."/>
            <person name="Vize P.D."/>
            <person name="Zorn A.M."/>
            <person name="Ito M."/>
            <person name="Marcotte E.M."/>
            <person name="Wallingford J.B."/>
            <person name="Ito Y."/>
            <person name="Asashima M."/>
            <person name="Ueno N."/>
            <person name="Matsuda Y."/>
            <person name="Veenstra G.J."/>
            <person name="Fujiyama A."/>
            <person name="Harland R.M."/>
            <person name="Taira M."/>
            <person name="Rokhsar D.S."/>
        </authorList>
    </citation>
    <scope>NUCLEOTIDE SEQUENCE [LARGE SCALE GENOMIC DNA]</scope>
    <source>
        <strain evidence="2">J</strain>
    </source>
</reference>
<evidence type="ECO:0000313" key="1">
    <source>
        <dbReference type="EMBL" id="OCT63234.1"/>
    </source>
</evidence>
<accession>A0A974BYM2</accession>
<protein>
    <submittedName>
        <fullName evidence="1">Uncharacterized protein</fullName>
    </submittedName>
</protein>
<evidence type="ECO:0000313" key="2">
    <source>
        <dbReference type="Proteomes" id="UP000694892"/>
    </source>
</evidence>
<gene>
    <name evidence="1" type="ORF">XELAEV_18044332mg</name>
</gene>